<feature type="domain" description="(S)-ureidoglycine aminohydrolase cupin" evidence="1">
    <location>
        <begin position="43"/>
        <end position="115"/>
    </location>
</feature>
<dbReference type="Gene3D" id="2.60.120.10">
    <property type="entry name" value="Jelly Rolls"/>
    <property type="match status" value="1"/>
</dbReference>
<dbReference type="SUPFAM" id="SSF51182">
    <property type="entry name" value="RmlC-like cupins"/>
    <property type="match status" value="1"/>
</dbReference>
<accession>A0ABQ2QGL9</accession>
<dbReference type="PANTHER" id="PTHR40943">
    <property type="entry name" value="CYTOPLASMIC PROTEIN-RELATED"/>
    <property type="match status" value="1"/>
</dbReference>
<sequence>MTKHINDITLFSRQNTPIDTYQLADEKRITGNPLQSVQNHFESPCKQFNVGVWQSEAGSWNVSYSEYEYCDILEGSSIITDSQGHNLTVKTGDKFVIPAGFIGTWEVIEHCKKIYVMFEPQLEHNV</sequence>
<dbReference type="InterPro" id="IPR014710">
    <property type="entry name" value="RmlC-like_jellyroll"/>
</dbReference>
<dbReference type="Proteomes" id="UP000654004">
    <property type="component" value="Unassembled WGS sequence"/>
</dbReference>
<evidence type="ECO:0000259" key="1">
    <source>
        <dbReference type="Pfam" id="PF05899"/>
    </source>
</evidence>
<keyword evidence="3" id="KW-1185">Reference proteome</keyword>
<dbReference type="EMBL" id="BMQW01000002">
    <property type="protein sequence ID" value="GGP79892.1"/>
    <property type="molecule type" value="Genomic_DNA"/>
</dbReference>
<dbReference type="InterPro" id="IPR008579">
    <property type="entry name" value="UGlyAH_Cupin_dom"/>
</dbReference>
<name>A0ABQ2QGL9_9GAMM</name>
<dbReference type="CDD" id="cd02227">
    <property type="entry name" value="cupin_TM1112-like"/>
    <property type="match status" value="1"/>
</dbReference>
<evidence type="ECO:0000313" key="2">
    <source>
        <dbReference type="EMBL" id="GGP79892.1"/>
    </source>
</evidence>
<gene>
    <name evidence="2" type="ORF">GCM10009410_10590</name>
</gene>
<reference evidence="3" key="1">
    <citation type="journal article" date="2019" name="Int. J. Syst. Evol. Microbiol.">
        <title>The Global Catalogue of Microorganisms (GCM) 10K type strain sequencing project: providing services to taxonomists for standard genome sequencing and annotation.</title>
        <authorList>
            <consortium name="The Broad Institute Genomics Platform"/>
            <consortium name="The Broad Institute Genome Sequencing Center for Infectious Disease"/>
            <person name="Wu L."/>
            <person name="Ma J."/>
        </authorList>
    </citation>
    <scope>NUCLEOTIDE SEQUENCE [LARGE SCALE GENOMIC DNA]</scope>
    <source>
        <strain evidence="3">JCM 32305</strain>
    </source>
</reference>
<comment type="caution">
    <text evidence="2">The sequence shown here is derived from an EMBL/GenBank/DDBJ whole genome shotgun (WGS) entry which is preliminary data.</text>
</comment>
<evidence type="ECO:0000313" key="3">
    <source>
        <dbReference type="Proteomes" id="UP000654004"/>
    </source>
</evidence>
<proteinExistence type="predicted"/>
<dbReference type="PANTHER" id="PTHR40943:SF2">
    <property type="entry name" value="(S)-UREIDOGLYCINE AMINOHYDROLASE CUPIN DOMAIN-CONTAINING PROTEIN"/>
    <property type="match status" value="1"/>
</dbReference>
<dbReference type="InterPro" id="IPR011051">
    <property type="entry name" value="RmlC_Cupin_sf"/>
</dbReference>
<dbReference type="RefSeq" id="WP_188954064.1">
    <property type="nucleotide sequence ID" value="NZ_BMQW01000002.1"/>
</dbReference>
<dbReference type="Pfam" id="PF05899">
    <property type="entry name" value="Cupin_3"/>
    <property type="match status" value="1"/>
</dbReference>
<protein>
    <submittedName>
        <fullName evidence="2">Transcriptional regulator</fullName>
    </submittedName>
</protein>
<organism evidence="2 3">
    <name type="scientific">Shewanella ulleungensis</name>
    <dbReference type="NCBI Taxonomy" id="2282699"/>
    <lineage>
        <taxon>Bacteria</taxon>
        <taxon>Pseudomonadati</taxon>
        <taxon>Pseudomonadota</taxon>
        <taxon>Gammaproteobacteria</taxon>
        <taxon>Alteromonadales</taxon>
        <taxon>Shewanellaceae</taxon>
        <taxon>Shewanella</taxon>
    </lineage>
</organism>